<dbReference type="AlphaFoldDB" id="A0A9N9HZ47"/>
<gene>
    <name evidence="1" type="ORF">RFULGI_LOCUS10974</name>
    <name evidence="2" type="ORF">RFULGI_LOCUS10979</name>
</gene>
<evidence type="ECO:0000313" key="1">
    <source>
        <dbReference type="EMBL" id="CAG8713157.1"/>
    </source>
</evidence>
<dbReference type="EMBL" id="CAJVPZ010022813">
    <property type="protein sequence ID" value="CAG8713157.1"/>
    <property type="molecule type" value="Genomic_DNA"/>
</dbReference>
<feature type="non-terminal residue" evidence="2">
    <location>
        <position position="71"/>
    </location>
</feature>
<evidence type="ECO:0000313" key="3">
    <source>
        <dbReference type="Proteomes" id="UP000789396"/>
    </source>
</evidence>
<organism evidence="2 3">
    <name type="scientific">Racocetra fulgida</name>
    <dbReference type="NCBI Taxonomy" id="60492"/>
    <lineage>
        <taxon>Eukaryota</taxon>
        <taxon>Fungi</taxon>
        <taxon>Fungi incertae sedis</taxon>
        <taxon>Mucoromycota</taxon>
        <taxon>Glomeromycotina</taxon>
        <taxon>Glomeromycetes</taxon>
        <taxon>Diversisporales</taxon>
        <taxon>Gigasporaceae</taxon>
        <taxon>Racocetra</taxon>
    </lineage>
</organism>
<comment type="caution">
    <text evidence="2">The sequence shown here is derived from an EMBL/GenBank/DDBJ whole genome shotgun (WGS) entry which is preliminary data.</text>
</comment>
<protein>
    <submittedName>
        <fullName evidence="1">20170_t:CDS:1</fullName>
    </submittedName>
    <submittedName>
        <fullName evidence="2">20175_t:CDS:1</fullName>
    </submittedName>
</protein>
<dbReference type="EMBL" id="CAJVPZ010022813">
    <property type="protein sequence ID" value="CAG8713206.1"/>
    <property type="molecule type" value="Genomic_DNA"/>
</dbReference>
<evidence type="ECO:0000313" key="2">
    <source>
        <dbReference type="EMBL" id="CAG8713206.1"/>
    </source>
</evidence>
<accession>A0A9N9HZ47</accession>
<reference evidence="2" key="1">
    <citation type="submission" date="2021-06" db="EMBL/GenBank/DDBJ databases">
        <authorList>
            <person name="Kallberg Y."/>
            <person name="Tangrot J."/>
            <person name="Rosling A."/>
        </authorList>
    </citation>
    <scope>NUCLEOTIDE SEQUENCE</scope>
    <source>
        <strain evidence="2">IN212</strain>
    </source>
</reference>
<proteinExistence type="predicted"/>
<keyword evidence="3" id="KW-1185">Reference proteome</keyword>
<name>A0A9N9HZ47_9GLOM</name>
<sequence length="71" mass="8357">MLENYQPTKLNLEGLLIDLVETKTGKQFLSCQLDGQHYRGFIIEKRTITEQGGYNSERINKFTYLKPCNWE</sequence>
<dbReference type="Proteomes" id="UP000789396">
    <property type="component" value="Unassembled WGS sequence"/>
</dbReference>